<comment type="similarity">
    <text evidence="7">Belongs to the TIM14 family.</text>
</comment>
<keyword evidence="6" id="KW-0472">Membrane</keyword>
<proteinExistence type="inferred from homology"/>
<dbReference type="GO" id="GO:0030150">
    <property type="term" value="P:protein import into mitochondrial matrix"/>
    <property type="evidence" value="ECO:0007669"/>
    <property type="project" value="TreeGrafter"/>
</dbReference>
<dbReference type="CDD" id="cd06257">
    <property type="entry name" value="DnaJ"/>
    <property type="match status" value="1"/>
</dbReference>
<dbReference type="InterPro" id="IPR036869">
    <property type="entry name" value="J_dom_sf"/>
</dbReference>
<dbReference type="InterPro" id="IPR001623">
    <property type="entry name" value="DnaJ_domain"/>
</dbReference>
<feature type="chain" id="PRO_5030159852" description="J domain-containing protein" evidence="8">
    <location>
        <begin position="25"/>
        <end position="119"/>
    </location>
</feature>
<feature type="domain" description="J" evidence="9">
    <location>
        <begin position="60"/>
        <end position="119"/>
    </location>
</feature>
<evidence type="ECO:0000256" key="1">
    <source>
        <dbReference type="ARBA" id="ARBA00004434"/>
    </source>
</evidence>
<protein>
    <recommendedName>
        <fullName evidence="9">J domain-containing protein</fullName>
    </recommendedName>
</protein>
<dbReference type="GO" id="GO:0001671">
    <property type="term" value="F:ATPase activator activity"/>
    <property type="evidence" value="ECO:0007669"/>
    <property type="project" value="TreeGrafter"/>
</dbReference>
<dbReference type="PANTHER" id="PTHR12763">
    <property type="match status" value="1"/>
</dbReference>
<evidence type="ECO:0000256" key="6">
    <source>
        <dbReference type="ARBA" id="ARBA00023136"/>
    </source>
</evidence>
<dbReference type="AlphaFoldDB" id="A0A6T8PL97"/>
<dbReference type="SMART" id="SM00271">
    <property type="entry name" value="DnaJ"/>
    <property type="match status" value="1"/>
</dbReference>
<evidence type="ECO:0000256" key="3">
    <source>
        <dbReference type="ARBA" id="ARBA00022792"/>
    </source>
</evidence>
<evidence type="ECO:0000259" key="9">
    <source>
        <dbReference type="PROSITE" id="PS50076"/>
    </source>
</evidence>
<dbReference type="GO" id="GO:0001405">
    <property type="term" value="C:PAM complex, Tim23 associated import motor"/>
    <property type="evidence" value="ECO:0007669"/>
    <property type="project" value="TreeGrafter"/>
</dbReference>
<dbReference type="EMBL" id="HBFX01016693">
    <property type="protein sequence ID" value="CAD8955525.1"/>
    <property type="molecule type" value="Transcribed_RNA"/>
</dbReference>
<feature type="signal peptide" evidence="8">
    <location>
        <begin position="1"/>
        <end position="24"/>
    </location>
</feature>
<keyword evidence="5" id="KW-0496">Mitochondrion</keyword>
<organism evidence="10">
    <name type="scientific">Hemiselmis andersenii</name>
    <name type="common">Cryptophyte alga</name>
    <dbReference type="NCBI Taxonomy" id="464988"/>
    <lineage>
        <taxon>Eukaryota</taxon>
        <taxon>Cryptophyceae</taxon>
        <taxon>Cryptomonadales</taxon>
        <taxon>Hemiselmidaceae</taxon>
        <taxon>Hemiselmis</taxon>
    </lineage>
</organism>
<keyword evidence="8" id="KW-0732">Signal</keyword>
<dbReference type="PROSITE" id="PS50076">
    <property type="entry name" value="DNAJ_2"/>
    <property type="match status" value="1"/>
</dbReference>
<evidence type="ECO:0000256" key="8">
    <source>
        <dbReference type="SAM" id="SignalP"/>
    </source>
</evidence>
<accession>A0A6T8PL97</accession>
<reference evidence="10" key="1">
    <citation type="submission" date="2021-01" db="EMBL/GenBank/DDBJ databases">
        <authorList>
            <person name="Corre E."/>
            <person name="Pelletier E."/>
            <person name="Niang G."/>
            <person name="Scheremetjew M."/>
            <person name="Finn R."/>
            <person name="Kale V."/>
            <person name="Holt S."/>
            <person name="Cochrane G."/>
            <person name="Meng A."/>
            <person name="Brown T."/>
            <person name="Cohen L."/>
        </authorList>
    </citation>
    <scope>NUCLEOTIDE SEQUENCE</scope>
    <source>
        <strain evidence="10">CCMP644</strain>
    </source>
</reference>
<dbReference type="Gene3D" id="1.10.287.110">
    <property type="entry name" value="DnaJ domain"/>
    <property type="match status" value="1"/>
</dbReference>
<keyword evidence="4" id="KW-1133">Transmembrane helix</keyword>
<dbReference type="Pfam" id="PF00226">
    <property type="entry name" value="DnaJ"/>
    <property type="match status" value="1"/>
</dbReference>
<evidence type="ECO:0000256" key="4">
    <source>
        <dbReference type="ARBA" id="ARBA00022989"/>
    </source>
</evidence>
<sequence length="119" mass="12442">MASAFMMACGVAAAALAGRAIVRAAQQGRTGAGGGMMSHFTKMVGSTSERGFEEPMSKGEAAKILGVSPNADKEAISKVHRKLMIFNHPDRGGSPYLATKVNEAKEVLTGTNNRGSVFR</sequence>
<comment type="subcellular location">
    <subcellularLocation>
        <location evidence="1">Mitochondrion inner membrane</location>
        <topology evidence="1">Single-pass membrane protein</topology>
    </subcellularLocation>
</comment>
<dbReference type="SUPFAM" id="SSF46565">
    <property type="entry name" value="Chaperone J-domain"/>
    <property type="match status" value="1"/>
</dbReference>
<keyword evidence="2" id="KW-0812">Transmembrane</keyword>
<dbReference type="FunFam" id="1.10.287.110:FF:000001">
    <property type="entry name" value="Import inner membrane translocase subunit tim14"/>
    <property type="match status" value="1"/>
</dbReference>
<evidence type="ECO:0000256" key="7">
    <source>
        <dbReference type="ARBA" id="ARBA00038105"/>
    </source>
</evidence>
<name>A0A6T8PL97_HEMAN</name>
<evidence type="ECO:0000256" key="5">
    <source>
        <dbReference type="ARBA" id="ARBA00023128"/>
    </source>
</evidence>
<gene>
    <name evidence="10" type="ORF">HAND00432_LOCUS10063</name>
</gene>
<keyword evidence="3" id="KW-0999">Mitochondrion inner membrane</keyword>
<dbReference type="PANTHER" id="PTHR12763:SF28">
    <property type="entry name" value="GEO10507P1-RELATED"/>
    <property type="match status" value="1"/>
</dbReference>
<evidence type="ECO:0000313" key="10">
    <source>
        <dbReference type="EMBL" id="CAD8955525.1"/>
    </source>
</evidence>
<evidence type="ECO:0000256" key="2">
    <source>
        <dbReference type="ARBA" id="ARBA00022692"/>
    </source>
</evidence>